<dbReference type="GO" id="GO:0005388">
    <property type="term" value="F:P-type calcium transporter activity"/>
    <property type="evidence" value="ECO:0007669"/>
    <property type="project" value="TreeGrafter"/>
</dbReference>
<dbReference type="GO" id="GO:0000166">
    <property type="term" value="F:nucleotide binding"/>
    <property type="evidence" value="ECO:0007669"/>
    <property type="project" value="InterPro"/>
</dbReference>
<dbReference type="GO" id="GO:0005886">
    <property type="term" value="C:plasma membrane"/>
    <property type="evidence" value="ECO:0007669"/>
    <property type="project" value="TreeGrafter"/>
</dbReference>
<dbReference type="EMBL" id="DVFI01000041">
    <property type="protein sequence ID" value="HIQ62567.1"/>
    <property type="molecule type" value="Genomic_DNA"/>
</dbReference>
<keyword evidence="1" id="KW-0460">Magnesium</keyword>
<dbReference type="AlphaFoldDB" id="A0A9D0YUW8"/>
<evidence type="ECO:0000313" key="3">
    <source>
        <dbReference type="Proteomes" id="UP000886819"/>
    </source>
</evidence>
<dbReference type="Gene3D" id="3.40.1110.10">
    <property type="entry name" value="Calcium-transporting ATPase, cytoplasmic domain N"/>
    <property type="match status" value="1"/>
</dbReference>
<proteinExistence type="predicted"/>
<accession>A0A9D0YUW8</accession>
<gene>
    <name evidence="2" type="ORF">IAA66_03145</name>
</gene>
<dbReference type="Proteomes" id="UP000886819">
    <property type="component" value="Unassembled WGS sequence"/>
</dbReference>
<comment type="caution">
    <text evidence="2">The sequence shown here is derived from an EMBL/GenBank/DDBJ whole genome shotgun (WGS) entry which is preliminary data.</text>
</comment>
<reference evidence="2" key="1">
    <citation type="submission" date="2020-10" db="EMBL/GenBank/DDBJ databases">
        <authorList>
            <person name="Gilroy R."/>
        </authorList>
    </citation>
    <scope>NUCLEOTIDE SEQUENCE</scope>
    <source>
        <strain evidence="2">ChiHile30-977</strain>
    </source>
</reference>
<dbReference type="InterPro" id="IPR023299">
    <property type="entry name" value="ATPase_P-typ_cyto_dom_N"/>
</dbReference>
<dbReference type="SUPFAM" id="SSF81660">
    <property type="entry name" value="Metal cation-transporting ATPase, ATP-binding domain N"/>
    <property type="match status" value="1"/>
</dbReference>
<protein>
    <submittedName>
        <fullName evidence="2">Uncharacterized protein</fullName>
    </submittedName>
</protein>
<evidence type="ECO:0000256" key="1">
    <source>
        <dbReference type="ARBA" id="ARBA00022842"/>
    </source>
</evidence>
<sequence length="356" mass="38422">MERILRAVTPVRNLLDARAYRRFARAQLEQGVVLRGRETAHLLGRAQIALVDACLVMQGRDEVRQVAAPFSLCPLEALRRQGSWMMLTAAVTLGCAGYAPLERFVREMGFQAERMARQFPQTGSLPYDDARRLDTTIHRDAGGLRAFSKGDPEAVLARCTQALNGRERPLEDAERAQALETARRMEAQGLRTLAFATRLCDGTSPEESSMTFLGVLGMGDLPHEATARQMDALRALGIRPVLLARAPLTEGTVRASGVLAGDAQLLQGNALAPLDGDALRDALRRAGAVVSLERRQRRRIAAALREQGIVVTVGGTPCADVSVAFSPEADADALLSGGLDAALRLLSDCRAFEGEA</sequence>
<dbReference type="Pfam" id="PF13246">
    <property type="entry name" value="Cation_ATPase"/>
    <property type="match status" value="1"/>
</dbReference>
<dbReference type="PANTHER" id="PTHR24093">
    <property type="entry name" value="CATION TRANSPORTING ATPASE"/>
    <property type="match status" value="1"/>
</dbReference>
<reference evidence="2" key="2">
    <citation type="journal article" date="2021" name="PeerJ">
        <title>Extensive microbial diversity within the chicken gut microbiome revealed by metagenomics and culture.</title>
        <authorList>
            <person name="Gilroy R."/>
            <person name="Ravi A."/>
            <person name="Getino M."/>
            <person name="Pursley I."/>
            <person name="Horton D.L."/>
            <person name="Alikhan N.F."/>
            <person name="Baker D."/>
            <person name="Gharbi K."/>
            <person name="Hall N."/>
            <person name="Watson M."/>
            <person name="Adriaenssens E.M."/>
            <person name="Foster-Nyarko E."/>
            <person name="Jarju S."/>
            <person name="Secka A."/>
            <person name="Antonio M."/>
            <person name="Oren A."/>
            <person name="Chaudhuri R.R."/>
            <person name="La Ragione R."/>
            <person name="Hildebrand F."/>
            <person name="Pallen M.J."/>
        </authorList>
    </citation>
    <scope>NUCLEOTIDE SEQUENCE</scope>
    <source>
        <strain evidence="2">ChiHile30-977</strain>
    </source>
</reference>
<name>A0A9D0YUW8_9FIRM</name>
<dbReference type="PANTHER" id="PTHR24093:SF506">
    <property type="entry name" value="CATION-TRANSPORTING ATPASE PMA1"/>
    <property type="match status" value="1"/>
</dbReference>
<evidence type="ECO:0000313" key="2">
    <source>
        <dbReference type="EMBL" id="HIQ62567.1"/>
    </source>
</evidence>
<organism evidence="2 3">
    <name type="scientific">Candidatus Avichristensenella intestinipullorum</name>
    <dbReference type="NCBI Taxonomy" id="2840693"/>
    <lineage>
        <taxon>Bacteria</taxon>
        <taxon>Bacillati</taxon>
        <taxon>Bacillota</taxon>
        <taxon>Clostridia</taxon>
        <taxon>Candidatus Avichristensenella</taxon>
    </lineage>
</organism>